<dbReference type="SUPFAM" id="SSF53720">
    <property type="entry name" value="ALDH-like"/>
    <property type="match status" value="1"/>
</dbReference>
<dbReference type="PANTHER" id="PTHR43353">
    <property type="entry name" value="SUCCINATE-SEMIALDEHYDE DEHYDROGENASE, MITOCHONDRIAL"/>
    <property type="match status" value="1"/>
</dbReference>
<dbReference type="CDD" id="cd07082">
    <property type="entry name" value="ALDH_F11_NP-GAPDH"/>
    <property type="match status" value="1"/>
</dbReference>
<comment type="caution">
    <text evidence="4">The sequence shown here is derived from an EMBL/GenBank/DDBJ whole genome shotgun (WGS) entry which is preliminary data.</text>
</comment>
<proteinExistence type="inferred from homology"/>
<dbReference type="EMBL" id="JAHCVJ010000003">
    <property type="protein sequence ID" value="MBT0664667.1"/>
    <property type="molecule type" value="Genomic_DNA"/>
</dbReference>
<dbReference type="InterPro" id="IPR016163">
    <property type="entry name" value="Ald_DH_C"/>
</dbReference>
<dbReference type="InterPro" id="IPR016160">
    <property type="entry name" value="Ald_DH_CS_CYS"/>
</dbReference>
<dbReference type="Proteomes" id="UP000811899">
    <property type="component" value="Unassembled WGS sequence"/>
</dbReference>
<accession>A0AAW4L387</accession>
<name>A0AAW4L387_9BACT</name>
<evidence type="ECO:0000313" key="4">
    <source>
        <dbReference type="EMBL" id="MBT0664667.1"/>
    </source>
</evidence>
<dbReference type="Gene3D" id="3.40.605.10">
    <property type="entry name" value="Aldehyde Dehydrogenase, Chain A, domain 1"/>
    <property type="match status" value="1"/>
</dbReference>
<dbReference type="GO" id="GO:0016620">
    <property type="term" value="F:oxidoreductase activity, acting on the aldehyde or oxo group of donors, NAD or NADP as acceptor"/>
    <property type="evidence" value="ECO:0007669"/>
    <property type="project" value="InterPro"/>
</dbReference>
<protein>
    <submittedName>
        <fullName evidence="4">NADP-dependent glyceraldehyde-3-phosphate dehydrogenase</fullName>
    </submittedName>
</protein>
<sequence length="518" mass="56823">MQPIRQRDYLVAGQIRKWKGPLQEVPSPLWLNRGGTVTPQLLGTAPALSPEAALEALAAAKEAYANGRGAWPTMAVSERIRSIERFIQAIVRKRQEIVALLIWEIGKSAVEAEKEFARAIAYANETISALKELDRASSRFVIQQNIIGQIRRAPLGVTLCMGPYNFPLYETFSTLIPALVMGNTILLKPPRFGILLFHPLLKAFRDCFPPGVINTVYGDGDVVIPPLMASGDIDVLAFIGTSRVADRLRALHPRPHRLRCVLGLDAKNPAVILPDADLDLSAAECLSGSLTFNGQRCTALKIIFVHRSVAEPFLLKLSKGVTSLCCGMPWENRVTITPLPEPEKPAYLSGLVNDALAKGAKVINKGGATVFGPFFYPALLYPVSPAMRVYSEEQFGPVVPVVPYDDIQEVIDYVVASDYGQQASIFGRSPDKVAQLMDALVNQVCRININSQCQRSPDSFPFNGRKNSAEGTQSVADALRVFSIRTVVAARETDDNRDIVNEIVKGRKSHFLSTDYLL</sequence>
<evidence type="ECO:0000256" key="2">
    <source>
        <dbReference type="ARBA" id="ARBA00023002"/>
    </source>
</evidence>
<keyword evidence="5" id="KW-1185">Reference proteome</keyword>
<organism evidence="4 5">
    <name type="scientific">Geoanaerobacter pelophilus</name>
    <dbReference type="NCBI Taxonomy" id="60036"/>
    <lineage>
        <taxon>Bacteria</taxon>
        <taxon>Pseudomonadati</taxon>
        <taxon>Thermodesulfobacteriota</taxon>
        <taxon>Desulfuromonadia</taxon>
        <taxon>Geobacterales</taxon>
        <taxon>Geobacteraceae</taxon>
        <taxon>Geoanaerobacter</taxon>
    </lineage>
</organism>
<keyword evidence="2" id="KW-0560">Oxidoreductase</keyword>
<dbReference type="InterPro" id="IPR015590">
    <property type="entry name" value="Aldehyde_DH_dom"/>
</dbReference>
<dbReference type="InterPro" id="IPR016162">
    <property type="entry name" value="Ald_DH_N"/>
</dbReference>
<dbReference type="PROSITE" id="PS00070">
    <property type="entry name" value="ALDEHYDE_DEHYDR_CYS"/>
    <property type="match status" value="1"/>
</dbReference>
<dbReference type="AlphaFoldDB" id="A0AAW4L387"/>
<dbReference type="InterPro" id="IPR050740">
    <property type="entry name" value="Aldehyde_DH_Superfamily"/>
</dbReference>
<dbReference type="Gene3D" id="3.40.309.10">
    <property type="entry name" value="Aldehyde Dehydrogenase, Chain A, domain 2"/>
    <property type="match status" value="1"/>
</dbReference>
<dbReference type="InterPro" id="IPR016161">
    <property type="entry name" value="Ald_DH/histidinol_DH"/>
</dbReference>
<evidence type="ECO:0000256" key="1">
    <source>
        <dbReference type="ARBA" id="ARBA00009986"/>
    </source>
</evidence>
<feature type="domain" description="Aldehyde dehydrogenase" evidence="3">
    <location>
        <begin position="38"/>
        <end position="483"/>
    </location>
</feature>
<dbReference type="Pfam" id="PF00171">
    <property type="entry name" value="Aldedh"/>
    <property type="match status" value="1"/>
</dbReference>
<reference evidence="4 5" key="1">
    <citation type="submission" date="2021-05" db="EMBL/GenBank/DDBJ databases">
        <title>The draft genome of Geobacter pelophilus DSM 12255.</title>
        <authorList>
            <person name="Xu Z."/>
            <person name="Masuda Y."/>
            <person name="Itoh H."/>
            <person name="Senoo K."/>
        </authorList>
    </citation>
    <scope>NUCLEOTIDE SEQUENCE [LARGE SCALE GENOMIC DNA]</scope>
    <source>
        <strain evidence="4 5">DSM 12255</strain>
    </source>
</reference>
<comment type="similarity">
    <text evidence="1">Belongs to the aldehyde dehydrogenase family.</text>
</comment>
<dbReference type="PANTHER" id="PTHR43353:SF5">
    <property type="entry name" value="SUCCINATE-SEMIALDEHYDE DEHYDROGENASE, MITOCHONDRIAL"/>
    <property type="match status" value="1"/>
</dbReference>
<gene>
    <name evidence="4" type="ORF">KI809_10185</name>
</gene>
<evidence type="ECO:0000313" key="5">
    <source>
        <dbReference type="Proteomes" id="UP000811899"/>
    </source>
</evidence>
<evidence type="ECO:0000259" key="3">
    <source>
        <dbReference type="Pfam" id="PF00171"/>
    </source>
</evidence>